<accession>A0A2W5TTZ1</accession>
<dbReference type="CDD" id="cd00060">
    <property type="entry name" value="FHA"/>
    <property type="match status" value="1"/>
</dbReference>
<dbReference type="InterPro" id="IPR050921">
    <property type="entry name" value="T4SS_GSP_E_ATPase"/>
</dbReference>
<dbReference type="PANTHER" id="PTHR30486:SF15">
    <property type="entry name" value="TYPE II_IV SECRETION SYSTEM ATPASE"/>
    <property type="match status" value="1"/>
</dbReference>
<evidence type="ECO:0000313" key="4">
    <source>
        <dbReference type="EMBL" id="PZR17487.1"/>
    </source>
</evidence>
<dbReference type="SUPFAM" id="SSF49879">
    <property type="entry name" value="SMAD/FHA domain"/>
    <property type="match status" value="1"/>
</dbReference>
<dbReference type="SMART" id="SM00240">
    <property type="entry name" value="FHA"/>
    <property type="match status" value="1"/>
</dbReference>
<dbReference type="Pfam" id="PF00498">
    <property type="entry name" value="FHA"/>
    <property type="match status" value="1"/>
</dbReference>
<dbReference type="PROSITE" id="PS50006">
    <property type="entry name" value="FHA_DOMAIN"/>
    <property type="match status" value="1"/>
</dbReference>
<name>A0A2W5TTZ1_9BACT</name>
<dbReference type="CDD" id="cd01130">
    <property type="entry name" value="VirB11-like_ATPase"/>
    <property type="match status" value="1"/>
</dbReference>
<comment type="similarity">
    <text evidence="1">Belongs to the GSP E family.</text>
</comment>
<dbReference type="InterPro" id="IPR000253">
    <property type="entry name" value="FHA_dom"/>
</dbReference>
<dbReference type="Gene3D" id="3.30.450.380">
    <property type="match status" value="1"/>
</dbReference>
<proteinExistence type="inferred from homology"/>
<dbReference type="Gene3D" id="2.60.200.20">
    <property type="match status" value="1"/>
</dbReference>
<evidence type="ECO:0000313" key="5">
    <source>
        <dbReference type="Proteomes" id="UP000249061"/>
    </source>
</evidence>
<protein>
    <submittedName>
        <fullName evidence="4">Pilus assembly protein TadA</fullName>
    </submittedName>
</protein>
<evidence type="ECO:0000256" key="1">
    <source>
        <dbReference type="ARBA" id="ARBA00006611"/>
    </source>
</evidence>
<feature type="compositionally biased region" description="Acidic residues" evidence="2">
    <location>
        <begin position="96"/>
        <end position="146"/>
    </location>
</feature>
<comment type="caution">
    <text evidence="4">The sequence shown here is derived from an EMBL/GenBank/DDBJ whole genome shotgun (WGS) entry which is preliminary data.</text>
</comment>
<dbReference type="EMBL" id="QFQP01000002">
    <property type="protein sequence ID" value="PZR17487.1"/>
    <property type="molecule type" value="Genomic_DNA"/>
</dbReference>
<dbReference type="AlphaFoldDB" id="A0A2W5TTZ1"/>
<dbReference type="Proteomes" id="UP000249061">
    <property type="component" value="Unassembled WGS sequence"/>
</dbReference>
<evidence type="ECO:0000259" key="3">
    <source>
        <dbReference type="PROSITE" id="PS50006"/>
    </source>
</evidence>
<feature type="domain" description="FHA" evidence="3">
    <location>
        <begin position="23"/>
        <end position="72"/>
    </location>
</feature>
<dbReference type="InterPro" id="IPR001482">
    <property type="entry name" value="T2SS/T4SS_dom"/>
</dbReference>
<sequence length="595" mass="66934">MFLITLAEKGGDAQELVFEKEEVTIGRLAGNDIVLNKGNVSKYHTKIVLKDGKYIVVDLKSTNGTFVNGKKLAGPLVVRPSDKIYVGDYIINVDAPPEDYEGGGDAEGGEYDDEQPQDEGEYEEEQQEEYEDEQPQEEAYEEEAPVEDQKNMPASLAAAIRRRDKHVDPKIEAYANLQKDIHDRLIEYLDLRRLDMDRLGDEELWRRTEKAIQDILAQMEGDSEIPEHIDRDMLLTDVLNEALGLGPLEAFLADDDISEIMVNHANQIYIEKKGKIRLSEKIFSSNQAVLGVIERIVAPIGRRIDESSPLVDARLKDGSRVNAIIPPLALKGPCITIRKFKRDKLQVNDLIKYKSITPQMAEFLEMCVKAHKNLVISGGTGSGKTTLLNVISSFIQDDERIVTVEDAAELNLTQDHWVQLESRPPNLEGKGAITIRDLVKNCLRMRPDRIIVGECRSGEALDMLQAMNTGHDGSLTTLHANTPRDALARLETMVLMAGMELPVKAIREQIASAVHMIVQQTRFSDGSRRITYISEVSGMEVDIVTMQDIFYFKQEGFSEEGKVRGRYVATGFVPRFYDDLQRRGIPVNMGIFREE</sequence>
<dbReference type="Pfam" id="PF00437">
    <property type="entry name" value="T2SSE"/>
    <property type="match status" value="1"/>
</dbReference>
<organism evidence="4 5">
    <name type="scientific">Archangium gephyra</name>
    <dbReference type="NCBI Taxonomy" id="48"/>
    <lineage>
        <taxon>Bacteria</taxon>
        <taxon>Pseudomonadati</taxon>
        <taxon>Myxococcota</taxon>
        <taxon>Myxococcia</taxon>
        <taxon>Myxococcales</taxon>
        <taxon>Cystobacterineae</taxon>
        <taxon>Archangiaceae</taxon>
        <taxon>Archangium</taxon>
    </lineage>
</organism>
<reference evidence="4 5" key="1">
    <citation type="submission" date="2017-08" db="EMBL/GenBank/DDBJ databases">
        <title>Infants hospitalized years apart are colonized by the same room-sourced microbial strains.</title>
        <authorList>
            <person name="Brooks B."/>
            <person name="Olm M.R."/>
            <person name="Firek B.A."/>
            <person name="Baker R."/>
            <person name="Thomas B.C."/>
            <person name="Morowitz M.J."/>
            <person name="Banfield J.F."/>
        </authorList>
    </citation>
    <scope>NUCLEOTIDE SEQUENCE [LARGE SCALE GENOMIC DNA]</scope>
    <source>
        <strain evidence="4">S2_003_000_R2_14</strain>
    </source>
</reference>
<evidence type="ECO:0000256" key="2">
    <source>
        <dbReference type="SAM" id="MobiDB-lite"/>
    </source>
</evidence>
<dbReference type="InterPro" id="IPR027417">
    <property type="entry name" value="P-loop_NTPase"/>
</dbReference>
<feature type="region of interest" description="Disordered" evidence="2">
    <location>
        <begin position="95"/>
        <end position="150"/>
    </location>
</feature>
<dbReference type="Gene3D" id="3.40.50.300">
    <property type="entry name" value="P-loop containing nucleotide triphosphate hydrolases"/>
    <property type="match status" value="1"/>
</dbReference>
<dbReference type="SUPFAM" id="SSF52540">
    <property type="entry name" value="P-loop containing nucleoside triphosphate hydrolases"/>
    <property type="match status" value="1"/>
</dbReference>
<dbReference type="PANTHER" id="PTHR30486">
    <property type="entry name" value="TWITCHING MOTILITY PROTEIN PILT"/>
    <property type="match status" value="1"/>
</dbReference>
<dbReference type="GO" id="GO:0016887">
    <property type="term" value="F:ATP hydrolysis activity"/>
    <property type="evidence" value="ECO:0007669"/>
    <property type="project" value="InterPro"/>
</dbReference>
<gene>
    <name evidence="4" type="ORF">DI536_04000</name>
</gene>
<dbReference type="InterPro" id="IPR008984">
    <property type="entry name" value="SMAD_FHA_dom_sf"/>
</dbReference>